<dbReference type="PANTHER" id="PTHR11712">
    <property type="entry name" value="POLYKETIDE SYNTHASE-RELATED"/>
    <property type="match status" value="1"/>
</dbReference>
<dbReference type="InterPro" id="IPR014030">
    <property type="entry name" value="Ketoacyl_synth_N"/>
</dbReference>
<keyword evidence="2 3" id="KW-0808">Transferase</keyword>
<name>A0A4Z0KGV0_BREAU</name>
<accession>A0A4Z0KGV0</accession>
<comment type="similarity">
    <text evidence="1 3">Belongs to the thiolase-like superfamily. Beta-ketoacyl-ACP synthases family.</text>
</comment>
<dbReference type="CDD" id="cd00834">
    <property type="entry name" value="KAS_I_II"/>
    <property type="match status" value="1"/>
</dbReference>
<dbReference type="SMART" id="SM00825">
    <property type="entry name" value="PKS_KS"/>
    <property type="match status" value="1"/>
</dbReference>
<dbReference type="RefSeq" id="WP_135448536.1">
    <property type="nucleotide sequence ID" value="NZ_RHFF01000032.1"/>
</dbReference>
<dbReference type="InterPro" id="IPR020841">
    <property type="entry name" value="PKS_Beta-ketoAc_synthase_dom"/>
</dbReference>
<feature type="domain" description="Ketosynthase family 3 (KS3)" evidence="4">
    <location>
        <begin position="1"/>
        <end position="398"/>
    </location>
</feature>
<dbReference type="PROSITE" id="PS52004">
    <property type="entry name" value="KS3_2"/>
    <property type="match status" value="1"/>
</dbReference>
<dbReference type="AlphaFoldDB" id="A0A4Z0KGV0"/>
<evidence type="ECO:0000313" key="6">
    <source>
        <dbReference type="Proteomes" id="UP000297736"/>
    </source>
</evidence>
<dbReference type="InterPro" id="IPR016039">
    <property type="entry name" value="Thiolase-like"/>
</dbReference>
<dbReference type="InterPro" id="IPR014031">
    <property type="entry name" value="Ketoacyl_synth_C"/>
</dbReference>
<protein>
    <submittedName>
        <fullName evidence="5">Beta-ketoacyl-[acyl-carrier-protein] synthase family protein</fullName>
    </submittedName>
</protein>
<dbReference type="InterPro" id="IPR000794">
    <property type="entry name" value="Beta-ketoacyl_synthase"/>
</dbReference>
<evidence type="ECO:0000256" key="3">
    <source>
        <dbReference type="RuleBase" id="RU003694"/>
    </source>
</evidence>
<dbReference type="SUPFAM" id="SSF53901">
    <property type="entry name" value="Thiolase-like"/>
    <property type="match status" value="2"/>
</dbReference>
<dbReference type="EMBL" id="RHFF01000032">
    <property type="protein sequence ID" value="TGD36498.1"/>
    <property type="molecule type" value="Genomic_DNA"/>
</dbReference>
<reference evidence="5 6" key="1">
    <citation type="submission" date="2018-10" db="EMBL/GenBank/DDBJ databases">
        <title>Brevibacterium genomes from Austrain hard cheese rinds.</title>
        <authorList>
            <person name="Anast J.M."/>
            <person name="Dzieciol M."/>
            <person name="Schultz D.L."/>
            <person name="Mann E."/>
            <person name="Wagner M."/>
            <person name="Schmitz-Esser S."/>
        </authorList>
    </citation>
    <scope>NUCLEOTIDE SEQUENCE [LARGE SCALE GENOMIC DNA]</scope>
    <source>
        <strain evidence="5 6">L261</strain>
    </source>
</reference>
<dbReference type="GO" id="GO:0006633">
    <property type="term" value="P:fatty acid biosynthetic process"/>
    <property type="evidence" value="ECO:0007669"/>
    <property type="project" value="TreeGrafter"/>
</dbReference>
<dbReference type="GO" id="GO:0004315">
    <property type="term" value="F:3-oxoacyl-[acyl-carrier-protein] synthase activity"/>
    <property type="evidence" value="ECO:0007669"/>
    <property type="project" value="TreeGrafter"/>
</dbReference>
<comment type="caution">
    <text evidence="5">The sequence shown here is derived from an EMBL/GenBank/DDBJ whole genome shotgun (WGS) entry which is preliminary data.</text>
</comment>
<dbReference type="Proteomes" id="UP000297736">
    <property type="component" value="Unassembled WGS sequence"/>
</dbReference>
<dbReference type="NCBIfam" id="NF005589">
    <property type="entry name" value="PRK07314.1"/>
    <property type="match status" value="1"/>
</dbReference>
<dbReference type="Gene3D" id="3.40.47.10">
    <property type="match status" value="2"/>
</dbReference>
<dbReference type="GO" id="GO:0005829">
    <property type="term" value="C:cytosol"/>
    <property type="evidence" value="ECO:0007669"/>
    <property type="project" value="TreeGrafter"/>
</dbReference>
<proteinExistence type="inferred from homology"/>
<evidence type="ECO:0000313" key="5">
    <source>
        <dbReference type="EMBL" id="TGD36498.1"/>
    </source>
</evidence>
<sequence>MRVAITGIGAVTPVGDDAASTWTSLLNGRSGVTALEAPWATPLPVRIAATVGTTALDGLTVPERRRMDRVEQFSILAGREAWRHAGAPDPDPDRLAVVVGSAIGGLNSTLEQSTLLRDSGPRGVSPHTVTMMMGNGPAAWLSIAIGARAGARAPVSACASGSEAILMARQMILAGDADMVLAGGAEACVTDLNLAALAQTRALSTRNDEPSAASRPFDAGRDGFVLGEGAAVLTLEREDHARARGAQIHAFLEGAALTSDASNIVAADPENQARTMSLALRSSGLAASDIDFVHAHATSTPLGDINESRAITSTLDRTAVTTTKSMVGHLLGASGALGALVAAQALRDGTVPGTINVHELDPEVEVDVVSSPREGDFNAALVNAFGFGGHNVSLVLTKD</sequence>
<evidence type="ECO:0000256" key="2">
    <source>
        <dbReference type="ARBA" id="ARBA00022679"/>
    </source>
</evidence>
<dbReference type="FunFam" id="3.40.47.10:FF:000018">
    <property type="entry name" value="3-oxoacyl-[acyl-carrier-protein] synthase 2"/>
    <property type="match status" value="1"/>
</dbReference>
<evidence type="ECO:0000259" key="4">
    <source>
        <dbReference type="PROSITE" id="PS52004"/>
    </source>
</evidence>
<dbReference type="Pfam" id="PF00109">
    <property type="entry name" value="ketoacyl-synt"/>
    <property type="match status" value="1"/>
</dbReference>
<dbReference type="Pfam" id="PF02801">
    <property type="entry name" value="Ketoacyl-synt_C"/>
    <property type="match status" value="1"/>
</dbReference>
<evidence type="ECO:0000256" key="1">
    <source>
        <dbReference type="ARBA" id="ARBA00008467"/>
    </source>
</evidence>
<gene>
    <name evidence="5" type="ORF">EB834_19555</name>
</gene>
<organism evidence="5 6">
    <name type="scientific">Brevibacterium aurantiacum</name>
    <dbReference type="NCBI Taxonomy" id="273384"/>
    <lineage>
        <taxon>Bacteria</taxon>
        <taxon>Bacillati</taxon>
        <taxon>Actinomycetota</taxon>
        <taxon>Actinomycetes</taxon>
        <taxon>Micrococcales</taxon>
        <taxon>Brevibacteriaceae</taxon>
        <taxon>Brevibacterium</taxon>
    </lineage>
</organism>
<dbReference type="PANTHER" id="PTHR11712:SF336">
    <property type="entry name" value="3-OXOACYL-[ACYL-CARRIER-PROTEIN] SYNTHASE, MITOCHONDRIAL"/>
    <property type="match status" value="1"/>
</dbReference>